<dbReference type="AlphaFoldDB" id="A0A5A9W4T7"/>
<sequence length="144" mass="16174">MVNNQTNVSAYAGVPPLEGITRTIAGGPLYEPAHVLALLHQGESHTRAWTRKCINDLQRYALDGDDVAVLLKEALQHGRYRNSEWCQQRPTGPWAACDAYILTKMEWIPHAYKELPVEYYIKFAIAKSGTVILLVSCHLPEDRG</sequence>
<accession>A0A5A9W4T7</accession>
<evidence type="ECO:0000313" key="1">
    <source>
        <dbReference type="EMBL" id="KAA0875747.1"/>
    </source>
</evidence>
<evidence type="ECO:0000313" key="2">
    <source>
        <dbReference type="Proteomes" id="UP000325302"/>
    </source>
</evidence>
<dbReference type="Proteomes" id="UP000325302">
    <property type="component" value="Unassembled WGS sequence"/>
</dbReference>
<proteinExistence type="predicted"/>
<reference evidence="1 2" key="1">
    <citation type="submission" date="2019-03" db="EMBL/GenBank/DDBJ databases">
        <title>Nitrincola sp. nov. isolated from an Indian soda lake.</title>
        <authorList>
            <person name="Joshi A."/>
            <person name="Thite S.V."/>
            <person name="Joseph N."/>
            <person name="Dhotre D."/>
            <person name="Moorthy M."/>
            <person name="Shouche Y.S."/>
        </authorList>
    </citation>
    <scope>NUCLEOTIDE SEQUENCE [LARGE SCALE GENOMIC DNA]</scope>
    <source>
        <strain evidence="1 2">MEB193</strain>
    </source>
</reference>
<gene>
    <name evidence="1" type="ORF">E1H14_03395</name>
</gene>
<keyword evidence="2" id="KW-1185">Reference proteome</keyword>
<organism evidence="1 2">
    <name type="scientific">Nitrincola tapanii</name>
    <dbReference type="NCBI Taxonomy" id="1708751"/>
    <lineage>
        <taxon>Bacteria</taxon>
        <taxon>Pseudomonadati</taxon>
        <taxon>Pseudomonadota</taxon>
        <taxon>Gammaproteobacteria</taxon>
        <taxon>Oceanospirillales</taxon>
        <taxon>Oceanospirillaceae</taxon>
        <taxon>Nitrincola</taxon>
    </lineage>
</organism>
<comment type="caution">
    <text evidence="1">The sequence shown here is derived from an EMBL/GenBank/DDBJ whole genome shotgun (WGS) entry which is preliminary data.</text>
</comment>
<dbReference type="OrthoDB" id="7042038at2"/>
<name>A0A5A9W4T7_9GAMM</name>
<dbReference type="EMBL" id="SMRS01000002">
    <property type="protein sequence ID" value="KAA0875747.1"/>
    <property type="molecule type" value="Genomic_DNA"/>
</dbReference>
<protein>
    <submittedName>
        <fullName evidence="1">Uncharacterized protein</fullName>
    </submittedName>
</protein>